<dbReference type="Pfam" id="PF13817">
    <property type="entry name" value="DDE_Tnp_IS66_C"/>
    <property type="match status" value="1"/>
</dbReference>
<dbReference type="EMBL" id="JBHTJG010000020">
    <property type="protein sequence ID" value="MFD0948771.1"/>
    <property type="molecule type" value="Genomic_DNA"/>
</dbReference>
<dbReference type="Pfam" id="PF13005">
    <property type="entry name" value="zf-IS66"/>
    <property type="match status" value="1"/>
</dbReference>
<organism evidence="7 8">
    <name type="scientific">Sphingomonas canadensis</name>
    <dbReference type="NCBI Taxonomy" id="1219257"/>
    <lineage>
        <taxon>Bacteria</taxon>
        <taxon>Pseudomonadati</taxon>
        <taxon>Pseudomonadota</taxon>
        <taxon>Alphaproteobacteria</taxon>
        <taxon>Sphingomonadales</taxon>
        <taxon>Sphingomonadaceae</taxon>
        <taxon>Sphingomonas</taxon>
    </lineage>
</organism>
<dbReference type="InterPro" id="IPR024474">
    <property type="entry name" value="Znf_dom_IS66"/>
</dbReference>
<dbReference type="InterPro" id="IPR004291">
    <property type="entry name" value="Transposase_IS66_central"/>
</dbReference>
<evidence type="ECO:0000259" key="3">
    <source>
        <dbReference type="Pfam" id="PF03050"/>
    </source>
</evidence>
<dbReference type="Proteomes" id="UP001596977">
    <property type="component" value="Unassembled WGS sequence"/>
</dbReference>
<dbReference type="InterPro" id="IPR052344">
    <property type="entry name" value="Transposase-related"/>
</dbReference>
<evidence type="ECO:0000259" key="6">
    <source>
        <dbReference type="Pfam" id="PF13817"/>
    </source>
</evidence>
<evidence type="ECO:0000313" key="8">
    <source>
        <dbReference type="Proteomes" id="UP001596977"/>
    </source>
</evidence>
<evidence type="ECO:0000259" key="5">
    <source>
        <dbReference type="Pfam" id="PF13007"/>
    </source>
</evidence>
<accession>A0ABW3HGC6</accession>
<dbReference type="Pfam" id="PF13007">
    <property type="entry name" value="LZ_Tnp_IS66"/>
    <property type="match status" value="1"/>
</dbReference>
<keyword evidence="1" id="KW-0175">Coiled coil</keyword>
<name>A0ABW3HGC6_9SPHN</name>
<feature type="domain" description="Transposase TnpC homeodomain" evidence="5">
    <location>
        <begin position="32"/>
        <end position="100"/>
    </location>
</feature>
<feature type="domain" description="Transposase IS66 central" evidence="3">
    <location>
        <begin position="168"/>
        <end position="453"/>
    </location>
</feature>
<proteinExistence type="predicted"/>
<dbReference type="PANTHER" id="PTHR33678">
    <property type="entry name" value="BLL1576 PROTEIN"/>
    <property type="match status" value="1"/>
</dbReference>
<dbReference type="RefSeq" id="WP_264946677.1">
    <property type="nucleotide sequence ID" value="NZ_JAPDRA010000021.1"/>
</dbReference>
<feature type="domain" description="Transposase IS66 zinc-finger binding" evidence="4">
    <location>
        <begin position="110"/>
        <end position="153"/>
    </location>
</feature>
<evidence type="ECO:0000313" key="7">
    <source>
        <dbReference type="EMBL" id="MFD0948771.1"/>
    </source>
</evidence>
<dbReference type="InterPro" id="IPR039552">
    <property type="entry name" value="IS66_C"/>
</dbReference>
<dbReference type="PANTHER" id="PTHR33678:SF1">
    <property type="entry name" value="BLL1576 PROTEIN"/>
    <property type="match status" value="1"/>
</dbReference>
<evidence type="ECO:0000256" key="1">
    <source>
        <dbReference type="SAM" id="Coils"/>
    </source>
</evidence>
<feature type="region of interest" description="Disordered" evidence="2">
    <location>
        <begin position="505"/>
        <end position="527"/>
    </location>
</feature>
<comment type="caution">
    <text evidence="7">The sequence shown here is derived from an EMBL/GenBank/DDBJ whole genome shotgun (WGS) entry which is preliminary data.</text>
</comment>
<dbReference type="NCBIfam" id="NF033517">
    <property type="entry name" value="transpos_IS66"/>
    <property type="match status" value="1"/>
</dbReference>
<reference evidence="8" key="1">
    <citation type="journal article" date="2019" name="Int. J. Syst. Evol. Microbiol.">
        <title>The Global Catalogue of Microorganisms (GCM) 10K type strain sequencing project: providing services to taxonomists for standard genome sequencing and annotation.</title>
        <authorList>
            <consortium name="The Broad Institute Genomics Platform"/>
            <consortium name="The Broad Institute Genome Sequencing Center for Infectious Disease"/>
            <person name="Wu L."/>
            <person name="Ma J."/>
        </authorList>
    </citation>
    <scope>NUCLEOTIDE SEQUENCE [LARGE SCALE GENOMIC DNA]</scope>
    <source>
        <strain evidence="8">CCUG 62982</strain>
    </source>
</reference>
<protein>
    <submittedName>
        <fullName evidence="7">IS66 family transposase</fullName>
    </submittedName>
</protein>
<keyword evidence="8" id="KW-1185">Reference proteome</keyword>
<dbReference type="InterPro" id="IPR024463">
    <property type="entry name" value="Transposase_TnpC_homeodom"/>
</dbReference>
<evidence type="ECO:0000259" key="4">
    <source>
        <dbReference type="Pfam" id="PF13005"/>
    </source>
</evidence>
<evidence type="ECO:0000256" key="2">
    <source>
        <dbReference type="SAM" id="MobiDB-lite"/>
    </source>
</evidence>
<dbReference type="Pfam" id="PF03050">
    <property type="entry name" value="DDE_Tnp_IS66"/>
    <property type="match status" value="1"/>
</dbReference>
<feature type="domain" description="Transposase IS66 C-terminal" evidence="6">
    <location>
        <begin position="460"/>
        <end position="498"/>
    </location>
</feature>
<gene>
    <name evidence="7" type="ORF">ACFQ1E_20725</name>
</gene>
<sequence>MSDRALTALDKDARIAELEAALAARDTLIETLRFQLAQLKRMAFGQSSEKLALQIEQLELALEELEGEAEVVDAGKAAATAGGERSAPIRRLPDHLPRIEHRIEPEAGSCTCPDCGGTLRPLGEDSDEMLDVVPVQWRVVRTVRPKYSCRSCERIVQAPAPAKAVARGRASFATLAHVVVNKFDHHLPLYRQAEMMAAQGIEVDRSTLAGWAGQAAQLLDPVVARIRDEGLKAGKLHVDDTPVPMLMPGKGKTAQARLWTYVADDRASGAVTPALVWYRFTPDRSGVHPQTELKAFAGLLQADGYAGYDKLYESGRIREVACWAHFRRKIFDCHQTGPTPLTADLLERIAGLYRIEEAIRGSPPDVRRRHRQERSRPQIEQLRVAIDDALRRLSPRSAMAKALAYGRRRWHALTRFLHEGVAEIDNNIAERAMRAVAIGRKNWLFAGSRAGGERAAALYSVIETAKLNGLEPQAYIADVIEKIASGWPASRWDELMPWNWTAGSPPSAWRHDRDHRAPAHRAHAVPR</sequence>
<feature type="coiled-coil region" evidence="1">
    <location>
        <begin position="48"/>
        <end position="75"/>
    </location>
</feature>
<feature type="compositionally biased region" description="Basic residues" evidence="2">
    <location>
        <begin position="518"/>
        <end position="527"/>
    </location>
</feature>